<dbReference type="OrthoDB" id="5834362at2759"/>
<organism evidence="2 3">
    <name type="scientific">Trichomalopsis sarcophagae</name>
    <dbReference type="NCBI Taxonomy" id="543379"/>
    <lineage>
        <taxon>Eukaryota</taxon>
        <taxon>Metazoa</taxon>
        <taxon>Ecdysozoa</taxon>
        <taxon>Arthropoda</taxon>
        <taxon>Hexapoda</taxon>
        <taxon>Insecta</taxon>
        <taxon>Pterygota</taxon>
        <taxon>Neoptera</taxon>
        <taxon>Endopterygota</taxon>
        <taxon>Hymenoptera</taxon>
        <taxon>Apocrita</taxon>
        <taxon>Proctotrupomorpha</taxon>
        <taxon>Chalcidoidea</taxon>
        <taxon>Pteromalidae</taxon>
        <taxon>Pteromalinae</taxon>
        <taxon>Trichomalopsis</taxon>
    </lineage>
</organism>
<dbReference type="Proteomes" id="UP000215335">
    <property type="component" value="Unassembled WGS sequence"/>
</dbReference>
<dbReference type="Pfam" id="PF10044">
    <property type="entry name" value="LIN52"/>
    <property type="match status" value="1"/>
</dbReference>
<name>A0A232EVP9_9HYME</name>
<comment type="similarity">
    <text evidence="1">Belongs to the lin-52 family.</text>
</comment>
<protein>
    <recommendedName>
        <fullName evidence="4">Protein lin-52 homolog</fullName>
    </recommendedName>
</protein>
<evidence type="ECO:0000313" key="3">
    <source>
        <dbReference type="Proteomes" id="UP000215335"/>
    </source>
</evidence>
<dbReference type="PANTHER" id="PTHR31489:SF2">
    <property type="entry name" value="PROTEIN LIN-52 HOMOLOG"/>
    <property type="match status" value="1"/>
</dbReference>
<keyword evidence="3" id="KW-1185">Reference proteome</keyword>
<gene>
    <name evidence="2" type="ORF">TSAR_002843</name>
</gene>
<dbReference type="STRING" id="543379.A0A232EVP9"/>
<dbReference type="EMBL" id="NNAY01001964">
    <property type="protein sequence ID" value="OXU22433.1"/>
    <property type="molecule type" value="Genomic_DNA"/>
</dbReference>
<dbReference type="GO" id="GO:0006355">
    <property type="term" value="P:regulation of DNA-templated transcription"/>
    <property type="evidence" value="ECO:0007669"/>
    <property type="project" value="InterPro"/>
</dbReference>
<evidence type="ECO:0000313" key="2">
    <source>
        <dbReference type="EMBL" id="OXU22433.1"/>
    </source>
</evidence>
<comment type="caution">
    <text evidence="2">The sequence shown here is derived from an EMBL/GenBank/DDBJ whole genome shotgun (WGS) entry which is preliminary data.</text>
</comment>
<dbReference type="AlphaFoldDB" id="A0A232EVP9"/>
<dbReference type="GO" id="GO:0070176">
    <property type="term" value="C:DRM complex"/>
    <property type="evidence" value="ECO:0007669"/>
    <property type="project" value="InterPro"/>
</dbReference>
<proteinExistence type="inferred from homology"/>
<dbReference type="InterPro" id="IPR018737">
    <property type="entry name" value="DREAM_LIN52"/>
</dbReference>
<sequence>MEKIITETDIIEQSGIPIVTEDSLMSLEKIQGRESPDLWPEESITRFITQNLSSIDVPTWSMDLTTDDKQEALRLGQLSKEEIALEVKKLLDSAYHLGVDEAKEMTRGKYLNIFKQS</sequence>
<reference evidence="2 3" key="1">
    <citation type="journal article" date="2017" name="Curr. Biol.">
        <title>The Evolution of Venom by Co-option of Single-Copy Genes.</title>
        <authorList>
            <person name="Martinson E.O."/>
            <person name="Mrinalini"/>
            <person name="Kelkar Y.D."/>
            <person name="Chang C.H."/>
            <person name="Werren J.H."/>
        </authorList>
    </citation>
    <scope>NUCLEOTIDE SEQUENCE [LARGE SCALE GENOMIC DNA]</scope>
    <source>
        <strain evidence="2 3">Alberta</strain>
        <tissue evidence="2">Whole body</tissue>
    </source>
</reference>
<dbReference type="PANTHER" id="PTHR31489">
    <property type="entry name" value="LIN52 FAMILY MEMBER"/>
    <property type="match status" value="1"/>
</dbReference>
<evidence type="ECO:0008006" key="4">
    <source>
        <dbReference type="Google" id="ProtNLM"/>
    </source>
</evidence>
<accession>A0A232EVP9</accession>
<evidence type="ECO:0000256" key="1">
    <source>
        <dbReference type="ARBA" id="ARBA00005456"/>
    </source>
</evidence>